<dbReference type="AlphaFoldDB" id="R9GNT9"/>
<dbReference type="Pfam" id="PF01814">
    <property type="entry name" value="Hemerythrin"/>
    <property type="match status" value="1"/>
</dbReference>
<evidence type="ECO:0000313" key="3">
    <source>
        <dbReference type="Proteomes" id="UP000014174"/>
    </source>
</evidence>
<proteinExistence type="predicted"/>
<dbReference type="STRING" id="1150600.ADIARSV_3472"/>
<reference evidence="2 3" key="1">
    <citation type="journal article" date="2013" name="Genome Announc.">
        <title>Draft Genome Sequence of Arcticibacter svalbardensis Strain MN12-7T, a Member of the Family Sphingobacteriaceae Isolated from an Arctic Soil Sample.</title>
        <authorList>
            <person name="Shivaji S."/>
            <person name="Ara S."/>
            <person name="Prasad S."/>
            <person name="Manasa B.P."/>
            <person name="Begum Z."/>
            <person name="Singh A."/>
            <person name="Kumar Pinnaka A."/>
        </authorList>
    </citation>
    <scope>NUCLEOTIDE SEQUENCE [LARGE SCALE GENOMIC DNA]</scope>
    <source>
        <strain evidence="2 3">MN12-7</strain>
    </source>
</reference>
<dbReference type="Gene3D" id="1.20.120.520">
    <property type="entry name" value="nmb1532 protein domain like"/>
    <property type="match status" value="1"/>
</dbReference>
<evidence type="ECO:0000313" key="2">
    <source>
        <dbReference type="EMBL" id="EOR93393.1"/>
    </source>
</evidence>
<protein>
    <recommendedName>
        <fullName evidence="1">Hemerythrin-like domain-containing protein</fullName>
    </recommendedName>
</protein>
<organism evidence="2 3">
    <name type="scientific">Arcticibacter svalbardensis MN12-7</name>
    <dbReference type="NCBI Taxonomy" id="1150600"/>
    <lineage>
        <taxon>Bacteria</taxon>
        <taxon>Pseudomonadati</taxon>
        <taxon>Bacteroidota</taxon>
        <taxon>Sphingobacteriia</taxon>
        <taxon>Sphingobacteriales</taxon>
        <taxon>Sphingobacteriaceae</taxon>
        <taxon>Arcticibacter</taxon>
    </lineage>
</organism>
<dbReference type="EMBL" id="AQPN01000116">
    <property type="protein sequence ID" value="EOR93393.1"/>
    <property type="molecule type" value="Genomic_DNA"/>
</dbReference>
<dbReference type="eggNOG" id="ENOG5033MAW">
    <property type="taxonomic scope" value="Bacteria"/>
</dbReference>
<evidence type="ECO:0000259" key="1">
    <source>
        <dbReference type="Pfam" id="PF01814"/>
    </source>
</evidence>
<sequence length="123" mass="14057">MQKDAPAYKGLPTGLEEKAAYASNFYEEDLVTHFAEEEKILKMVVGIQPALDVLIEAIFNEHQELHSLFKLINENPDLAVHLNETGKKLEDHVRKEERELFPMIQESCTEEMMIAIDKSLSAK</sequence>
<gene>
    <name evidence="2" type="ORF">ADIARSV_3472</name>
</gene>
<keyword evidence="3" id="KW-1185">Reference proteome</keyword>
<feature type="domain" description="Hemerythrin-like" evidence="1">
    <location>
        <begin position="17"/>
        <end position="104"/>
    </location>
</feature>
<name>R9GNT9_9SPHI</name>
<dbReference type="Proteomes" id="UP000014174">
    <property type="component" value="Unassembled WGS sequence"/>
</dbReference>
<dbReference type="InterPro" id="IPR012312">
    <property type="entry name" value="Hemerythrin-like"/>
</dbReference>
<accession>R9GNT9</accession>
<comment type="caution">
    <text evidence="2">The sequence shown here is derived from an EMBL/GenBank/DDBJ whole genome shotgun (WGS) entry which is preliminary data.</text>
</comment>